<keyword evidence="2" id="KW-1185">Reference proteome</keyword>
<dbReference type="EMBL" id="MUJZ01012312">
    <property type="protein sequence ID" value="OTF81693.1"/>
    <property type="molecule type" value="Genomic_DNA"/>
</dbReference>
<reference evidence="1 2" key="1">
    <citation type="submission" date="2017-03" db="EMBL/GenBank/DDBJ databases">
        <title>Genome Survey of Euroglyphus maynei.</title>
        <authorList>
            <person name="Arlian L.G."/>
            <person name="Morgan M.S."/>
            <person name="Rider S.D."/>
        </authorList>
    </citation>
    <scope>NUCLEOTIDE SEQUENCE [LARGE SCALE GENOMIC DNA]</scope>
    <source>
        <strain evidence="1">Arlian Lab</strain>
        <tissue evidence="1">Whole body</tissue>
    </source>
</reference>
<sequence length="64" mass="7265">MPTFHMTEFGQHALKAIGFMFGYAISSRAIRRRAGCNVVVGQCFTVTTTQSIRWRGMFLYDVSN</sequence>
<name>A0A1Y3BPG9_EURMA</name>
<evidence type="ECO:0000313" key="2">
    <source>
        <dbReference type="Proteomes" id="UP000194236"/>
    </source>
</evidence>
<comment type="caution">
    <text evidence="1">The sequence shown here is derived from an EMBL/GenBank/DDBJ whole genome shotgun (WGS) entry which is preliminary data.</text>
</comment>
<proteinExistence type="predicted"/>
<protein>
    <submittedName>
        <fullName evidence="1">Uncharacterized protein</fullName>
    </submittedName>
</protein>
<accession>A0A1Y3BPG9</accession>
<organism evidence="1 2">
    <name type="scientific">Euroglyphus maynei</name>
    <name type="common">Mayne's house dust mite</name>
    <dbReference type="NCBI Taxonomy" id="6958"/>
    <lineage>
        <taxon>Eukaryota</taxon>
        <taxon>Metazoa</taxon>
        <taxon>Ecdysozoa</taxon>
        <taxon>Arthropoda</taxon>
        <taxon>Chelicerata</taxon>
        <taxon>Arachnida</taxon>
        <taxon>Acari</taxon>
        <taxon>Acariformes</taxon>
        <taxon>Sarcoptiformes</taxon>
        <taxon>Astigmata</taxon>
        <taxon>Psoroptidia</taxon>
        <taxon>Analgoidea</taxon>
        <taxon>Pyroglyphidae</taxon>
        <taxon>Pyroglyphinae</taxon>
        <taxon>Euroglyphus</taxon>
    </lineage>
</organism>
<dbReference type="AlphaFoldDB" id="A0A1Y3BPG9"/>
<dbReference type="Proteomes" id="UP000194236">
    <property type="component" value="Unassembled WGS sequence"/>
</dbReference>
<evidence type="ECO:0000313" key="1">
    <source>
        <dbReference type="EMBL" id="OTF81693.1"/>
    </source>
</evidence>
<gene>
    <name evidence="1" type="ORF">BLA29_003646</name>
</gene>